<accession>A0A449BBA6</accession>
<dbReference type="EC" id="1.6.5.-" evidence="11"/>
<evidence type="ECO:0000256" key="5">
    <source>
        <dbReference type="ARBA" id="ARBA00022692"/>
    </source>
</evidence>
<reference evidence="11 12" key="1">
    <citation type="submission" date="2019-01" db="EMBL/GenBank/DDBJ databases">
        <authorList>
            <consortium name="Pathogen Informatics"/>
        </authorList>
    </citation>
    <scope>NUCLEOTIDE SEQUENCE [LARGE SCALE GENOMIC DNA]</scope>
    <source>
        <strain evidence="11 12">NCTC10138</strain>
    </source>
</reference>
<dbReference type="GO" id="GO:0016491">
    <property type="term" value="F:oxidoreductase activity"/>
    <property type="evidence" value="ECO:0007669"/>
    <property type="project" value="UniProtKB-KW"/>
</dbReference>
<dbReference type="KEGG" id="aaxa:NCTC10138_00096"/>
<feature type="transmembrane region" description="Helical" evidence="10">
    <location>
        <begin position="241"/>
        <end position="259"/>
    </location>
</feature>
<dbReference type="GO" id="GO:0055085">
    <property type="term" value="P:transmembrane transport"/>
    <property type="evidence" value="ECO:0007669"/>
    <property type="project" value="InterPro"/>
</dbReference>
<gene>
    <name evidence="11" type="primary">nqrB</name>
    <name evidence="11" type="ORF">NCTC10138_00096</name>
</gene>
<sequence length="351" mass="38226">MQAVVKTSPYIRKATSTKRMMVDVLIALIPVIAFAIYRFKFDFVLRALLASVLAVGLEALAFGLMKEKNETWKERFKKYTVNNVVPPIITALIFLLTLPSNISFYVIIIGVVFAILIGKMIYGGLGKNIFNPAGIGRVFVGLTFASFFVYQGLDDIAGATALSTPYADVLKSYSFLDLFLGNVPGSSGEISALAILIGGAYLIIRRSADYRVILAGLLSFALFMCVAGLGLGYGFNETIKYTLFHILSGGLLFGLVFMATDPITSPYTRPGRLIFGLIIGLLVAAIRLFGSYPEGMVFAIVIANAFVPLIDYKKWTTNIYTKKFIIAYSVSIVVLALIVFAGVGGFALWKI</sequence>
<feature type="transmembrane region" description="Helical" evidence="10">
    <location>
        <begin position="20"/>
        <end position="37"/>
    </location>
</feature>
<evidence type="ECO:0000256" key="3">
    <source>
        <dbReference type="ARBA" id="ARBA00022630"/>
    </source>
</evidence>
<keyword evidence="4" id="KW-0288">FMN</keyword>
<keyword evidence="2" id="KW-0597">Phosphoprotein</keyword>
<dbReference type="PANTHER" id="PTHR30578">
    <property type="entry name" value="ELECTRON TRANSPORT COMPLEX PROTEIN RNFD"/>
    <property type="match status" value="1"/>
</dbReference>
<evidence type="ECO:0000256" key="4">
    <source>
        <dbReference type="ARBA" id="ARBA00022643"/>
    </source>
</evidence>
<evidence type="ECO:0000256" key="2">
    <source>
        <dbReference type="ARBA" id="ARBA00022553"/>
    </source>
</evidence>
<dbReference type="GO" id="GO:0022900">
    <property type="term" value="P:electron transport chain"/>
    <property type="evidence" value="ECO:0007669"/>
    <property type="project" value="InterPro"/>
</dbReference>
<dbReference type="PANTHER" id="PTHR30578:SF0">
    <property type="entry name" value="ION-TRANSLOCATING OXIDOREDUCTASE COMPLEX SUBUNIT D"/>
    <property type="match status" value="1"/>
</dbReference>
<protein>
    <submittedName>
        <fullName evidence="11">Na(+)-translocating NADH-quinone reductase subunit B</fullName>
        <ecNumber evidence="11">1.6.5.-</ecNumber>
    </submittedName>
</protein>
<keyword evidence="7" id="KW-0249">Electron transport</keyword>
<evidence type="ECO:0000256" key="6">
    <source>
        <dbReference type="ARBA" id="ARBA00022967"/>
    </source>
</evidence>
<feature type="transmembrane region" description="Helical" evidence="10">
    <location>
        <begin position="211"/>
        <end position="235"/>
    </location>
</feature>
<feature type="transmembrane region" description="Helical" evidence="10">
    <location>
        <begin position="102"/>
        <end position="122"/>
    </location>
</feature>
<feature type="transmembrane region" description="Helical" evidence="10">
    <location>
        <begin position="295"/>
        <end position="312"/>
    </location>
</feature>
<dbReference type="AlphaFoldDB" id="A0A449BBA6"/>
<feature type="transmembrane region" description="Helical" evidence="10">
    <location>
        <begin position="183"/>
        <end position="204"/>
    </location>
</feature>
<keyword evidence="3" id="KW-0285">Flavoprotein</keyword>
<dbReference type="Proteomes" id="UP000289841">
    <property type="component" value="Chromosome"/>
</dbReference>
<keyword evidence="8 10" id="KW-1133">Transmembrane helix</keyword>
<feature type="transmembrane region" description="Helical" evidence="10">
    <location>
        <begin position="43"/>
        <end position="64"/>
    </location>
</feature>
<dbReference type="InterPro" id="IPR011303">
    <property type="entry name" value="RnfD_bac"/>
</dbReference>
<dbReference type="STRING" id="1278311.GCA_000428705_01255"/>
<name>A0A449BBA6_HAPAX</name>
<evidence type="ECO:0000256" key="10">
    <source>
        <dbReference type="SAM" id="Phobius"/>
    </source>
</evidence>
<keyword evidence="6" id="KW-1278">Translocase</keyword>
<dbReference type="EMBL" id="LR215048">
    <property type="protein sequence ID" value="VEU79673.1"/>
    <property type="molecule type" value="Genomic_DNA"/>
</dbReference>
<dbReference type="NCBIfam" id="TIGR01946">
    <property type="entry name" value="rnfD"/>
    <property type="match status" value="1"/>
</dbReference>
<evidence type="ECO:0000313" key="11">
    <source>
        <dbReference type="EMBL" id="VEU79673.1"/>
    </source>
</evidence>
<feature type="transmembrane region" description="Helical" evidence="10">
    <location>
        <begin position="134"/>
        <end position="153"/>
    </location>
</feature>
<feature type="transmembrane region" description="Helical" evidence="10">
    <location>
        <begin position="76"/>
        <end position="96"/>
    </location>
</feature>
<dbReference type="Pfam" id="PF03116">
    <property type="entry name" value="NQR2_RnfD_RnfE"/>
    <property type="match status" value="1"/>
</dbReference>
<dbReference type="GO" id="GO:0005886">
    <property type="term" value="C:plasma membrane"/>
    <property type="evidence" value="ECO:0007669"/>
    <property type="project" value="TreeGrafter"/>
</dbReference>
<evidence type="ECO:0000256" key="9">
    <source>
        <dbReference type="ARBA" id="ARBA00023136"/>
    </source>
</evidence>
<evidence type="ECO:0000256" key="8">
    <source>
        <dbReference type="ARBA" id="ARBA00022989"/>
    </source>
</evidence>
<dbReference type="OrthoDB" id="9776359at2"/>
<organism evidence="11 12">
    <name type="scientific">Haploplasma axanthum</name>
    <name type="common">Acholeplasma axanthum</name>
    <dbReference type="NCBI Taxonomy" id="29552"/>
    <lineage>
        <taxon>Bacteria</taxon>
        <taxon>Bacillati</taxon>
        <taxon>Mycoplasmatota</taxon>
        <taxon>Mollicutes</taxon>
        <taxon>Acholeplasmatales</taxon>
        <taxon>Acholeplasmataceae</taxon>
        <taxon>Haploplasma</taxon>
    </lineage>
</organism>
<evidence type="ECO:0000313" key="12">
    <source>
        <dbReference type="Proteomes" id="UP000289841"/>
    </source>
</evidence>
<evidence type="ECO:0000256" key="1">
    <source>
        <dbReference type="ARBA" id="ARBA00022448"/>
    </source>
</evidence>
<evidence type="ECO:0000256" key="7">
    <source>
        <dbReference type="ARBA" id="ARBA00022982"/>
    </source>
</evidence>
<feature type="transmembrane region" description="Helical" evidence="10">
    <location>
        <begin position="324"/>
        <end position="349"/>
    </location>
</feature>
<keyword evidence="1" id="KW-0813">Transport</keyword>
<feature type="transmembrane region" description="Helical" evidence="10">
    <location>
        <begin position="271"/>
        <end position="289"/>
    </location>
</feature>
<keyword evidence="11" id="KW-0560">Oxidoreductase</keyword>
<keyword evidence="5 10" id="KW-0812">Transmembrane</keyword>
<keyword evidence="12" id="KW-1185">Reference proteome</keyword>
<dbReference type="InterPro" id="IPR004338">
    <property type="entry name" value="NqrB/RnfD"/>
</dbReference>
<keyword evidence="9 10" id="KW-0472">Membrane</keyword>
<proteinExistence type="predicted"/>